<evidence type="ECO:0000313" key="1">
    <source>
        <dbReference type="EMBL" id="EHM38374.1"/>
    </source>
</evidence>
<protein>
    <submittedName>
        <fullName evidence="1">Uncharacterized protein</fullName>
    </submittedName>
</protein>
<gene>
    <name evidence="1" type="ORF">HMPREF0372_04003</name>
</gene>
<dbReference type="Proteomes" id="UP000004459">
    <property type="component" value="Unassembled WGS sequence"/>
</dbReference>
<dbReference type="HOGENOM" id="CLU_2631980_0_0_9"/>
<comment type="caution">
    <text evidence="1">The sequence shown here is derived from an EMBL/GenBank/DDBJ whole genome shotgun (WGS) entry which is preliminary data.</text>
</comment>
<dbReference type="EMBL" id="AGCK01000325">
    <property type="protein sequence ID" value="EHM38374.1"/>
    <property type="molecule type" value="Genomic_DNA"/>
</dbReference>
<dbReference type="AlphaFoldDB" id="G9YWT5"/>
<reference evidence="1 2" key="1">
    <citation type="submission" date="2011-08" db="EMBL/GenBank/DDBJ databases">
        <authorList>
            <person name="Weinstock G."/>
            <person name="Sodergren E."/>
            <person name="Clifton S."/>
            <person name="Fulton L."/>
            <person name="Fulton B."/>
            <person name="Courtney L."/>
            <person name="Fronick C."/>
            <person name="Harrison M."/>
            <person name="Strong C."/>
            <person name="Farmer C."/>
            <person name="Delahaunty K."/>
            <person name="Markovic C."/>
            <person name="Hall O."/>
            <person name="Minx P."/>
            <person name="Tomlinson C."/>
            <person name="Mitreva M."/>
            <person name="Hou S."/>
            <person name="Chen J."/>
            <person name="Wollam A."/>
            <person name="Pepin K.H."/>
            <person name="Johnson M."/>
            <person name="Bhonagiri V."/>
            <person name="Zhang X."/>
            <person name="Suruliraj S."/>
            <person name="Warren W."/>
            <person name="Chinwalla A."/>
            <person name="Mardis E.R."/>
            <person name="Wilson R.K."/>
        </authorList>
    </citation>
    <scope>NUCLEOTIDE SEQUENCE [LARGE SCALE GENOMIC DNA]</scope>
    <source>
        <strain evidence="1 2">ATCC 29863</strain>
    </source>
</reference>
<accession>G9YWT5</accession>
<name>G9YWT5_FLAPL</name>
<organism evidence="1 2">
    <name type="scientific">Flavonifractor plautii ATCC 29863</name>
    <dbReference type="NCBI Taxonomy" id="411475"/>
    <lineage>
        <taxon>Bacteria</taxon>
        <taxon>Bacillati</taxon>
        <taxon>Bacillota</taxon>
        <taxon>Clostridia</taxon>
        <taxon>Eubacteriales</taxon>
        <taxon>Oscillospiraceae</taxon>
        <taxon>Flavonifractor</taxon>
    </lineage>
</organism>
<evidence type="ECO:0000313" key="2">
    <source>
        <dbReference type="Proteomes" id="UP000004459"/>
    </source>
</evidence>
<proteinExistence type="predicted"/>
<sequence>MHPTNLRKCKKSNYLPILDVFKDFAAIVVDDSPNHNRNLRKILIFSHVRLNNYNIPFYYNMWRTMQRRSEVSCRTKY</sequence>